<keyword evidence="13" id="KW-0472">Membrane</keyword>
<dbReference type="VEuPathDB" id="FungiDB:BDEG_23609"/>
<dbReference type="STRING" id="403673.A0A177WJ30"/>
<dbReference type="eggNOG" id="KOG1369">
    <property type="taxonomic scope" value="Eukaryota"/>
</dbReference>
<evidence type="ECO:0000313" key="16">
    <source>
        <dbReference type="EMBL" id="OAJ39786.1"/>
    </source>
</evidence>
<evidence type="ECO:0000256" key="6">
    <source>
        <dbReference type="ARBA" id="ARBA00022777"/>
    </source>
</evidence>
<evidence type="ECO:0000256" key="4">
    <source>
        <dbReference type="ARBA" id="ARBA00022679"/>
    </source>
</evidence>
<evidence type="ECO:0000256" key="12">
    <source>
        <dbReference type="SAM" id="MobiDB-lite"/>
    </source>
</evidence>
<comment type="pathway">
    <text evidence="1">Carbohydrate degradation; glycolysis; D-glyceraldehyde 3-phosphate and glycerone phosphate from D-glucose: step 1/4.</text>
</comment>
<dbReference type="FunFam" id="3.40.367.20:FF:000020">
    <property type="entry name" value="Hexokinase-1"/>
    <property type="match status" value="1"/>
</dbReference>
<dbReference type="InterPro" id="IPR019807">
    <property type="entry name" value="Hexokinase_BS"/>
</dbReference>
<evidence type="ECO:0000313" key="17">
    <source>
        <dbReference type="Proteomes" id="UP000077115"/>
    </source>
</evidence>
<feature type="region of interest" description="Disordered" evidence="12">
    <location>
        <begin position="44"/>
        <end position="65"/>
    </location>
</feature>
<dbReference type="SUPFAM" id="SSF53067">
    <property type="entry name" value="Actin-like ATPase domain"/>
    <property type="match status" value="2"/>
</dbReference>
<dbReference type="GO" id="GO:0004340">
    <property type="term" value="F:glucokinase activity"/>
    <property type="evidence" value="ECO:0007669"/>
    <property type="project" value="TreeGrafter"/>
</dbReference>
<comment type="catalytic activity">
    <reaction evidence="9">
        <text>a D-hexose + ATP = a D-hexose 6-phosphate + ADP + H(+)</text>
        <dbReference type="Rhea" id="RHEA:22740"/>
        <dbReference type="ChEBI" id="CHEBI:4194"/>
        <dbReference type="ChEBI" id="CHEBI:15378"/>
        <dbReference type="ChEBI" id="CHEBI:30616"/>
        <dbReference type="ChEBI" id="CHEBI:229467"/>
        <dbReference type="ChEBI" id="CHEBI:456216"/>
        <dbReference type="EC" id="2.7.1.1"/>
    </reaction>
    <physiologicalReaction direction="left-to-right" evidence="9">
        <dbReference type="Rhea" id="RHEA:22741"/>
    </physiologicalReaction>
</comment>
<feature type="transmembrane region" description="Helical" evidence="13">
    <location>
        <begin position="7"/>
        <end position="28"/>
    </location>
</feature>
<dbReference type="Gene3D" id="3.40.367.20">
    <property type="match status" value="1"/>
</dbReference>
<evidence type="ECO:0000256" key="11">
    <source>
        <dbReference type="RuleBase" id="RU362007"/>
    </source>
</evidence>
<evidence type="ECO:0000256" key="2">
    <source>
        <dbReference type="ARBA" id="ARBA00005028"/>
    </source>
</evidence>
<dbReference type="PROSITE" id="PS51748">
    <property type="entry name" value="HEXOKINASE_2"/>
    <property type="match status" value="1"/>
</dbReference>
<proteinExistence type="inferred from homology"/>
<keyword evidence="13" id="KW-0812">Transmembrane</keyword>
<dbReference type="GO" id="GO:0005524">
    <property type="term" value="F:ATP binding"/>
    <property type="evidence" value="ECO:0007669"/>
    <property type="project" value="UniProtKB-UniRule"/>
</dbReference>
<dbReference type="GO" id="GO:0006006">
    <property type="term" value="P:glucose metabolic process"/>
    <property type="evidence" value="ECO:0007669"/>
    <property type="project" value="TreeGrafter"/>
</dbReference>
<dbReference type="PROSITE" id="PS00378">
    <property type="entry name" value="HEXOKINASE_1"/>
    <property type="match status" value="1"/>
</dbReference>
<dbReference type="GO" id="GO:0005536">
    <property type="term" value="F:D-glucose binding"/>
    <property type="evidence" value="ECO:0007669"/>
    <property type="project" value="InterPro"/>
</dbReference>
<dbReference type="PANTHER" id="PTHR19443:SF16">
    <property type="entry name" value="HEXOKINASE TYPE 1-RELATED"/>
    <property type="match status" value="1"/>
</dbReference>
<dbReference type="PANTHER" id="PTHR19443">
    <property type="entry name" value="HEXOKINASE"/>
    <property type="match status" value="1"/>
</dbReference>
<dbReference type="GO" id="GO:0008865">
    <property type="term" value="F:fructokinase activity"/>
    <property type="evidence" value="ECO:0007669"/>
    <property type="project" value="TreeGrafter"/>
</dbReference>
<evidence type="ECO:0000256" key="5">
    <source>
        <dbReference type="ARBA" id="ARBA00022741"/>
    </source>
</evidence>
<keyword evidence="7 11" id="KW-0067">ATP-binding</keyword>
<keyword evidence="5 11" id="KW-0547">Nucleotide-binding</keyword>
<name>A0A177WJ30_BATDL</name>
<dbReference type="InterPro" id="IPR022672">
    <property type="entry name" value="Hexokinase_N"/>
</dbReference>
<dbReference type="Proteomes" id="UP000077115">
    <property type="component" value="Unassembled WGS sequence"/>
</dbReference>
<dbReference type="OrthoDB" id="419537at2759"/>
<dbReference type="Pfam" id="PF03727">
    <property type="entry name" value="Hexokinase_2"/>
    <property type="match status" value="1"/>
</dbReference>
<protein>
    <recommendedName>
        <fullName evidence="11">Phosphotransferase</fullName>
        <ecNumber evidence="11">2.7.1.-</ecNumber>
    </recommendedName>
</protein>
<evidence type="ECO:0000259" key="15">
    <source>
        <dbReference type="Pfam" id="PF03727"/>
    </source>
</evidence>
<sequence>MLRDLKIETFLFGVTSGIALAAIANYLLSTYALVRGPVTHDNPSISLSSAEDSTDDTPNSQGSNVSKTLEQLERSLALPKQKLHEIVRHFIKEMQRGLASPDQTLKMIPSFVVSLPKGNETGIFLALDLGGSNFRVCEATLQGPAVSTPVSSSGAVPAPSQIRMRQRKYVVSEELKTGIGRHLFEFIANCIAEFLIEIGIDAIHLPAGQEIPLGFTFSFPCYQTAINRGSLIYWTKGFTATGVEGRDPVLLLQDALLHKKLKIRVAALVNDTVGTLVSHAFQDPSTYIGVILGTGTNAAYVENIDQILKWTGERPASGKMVINMEWGAFDQEGVVLPRTEYDMLLDRHSSYPKAHLFEKMVSGMYLGEIMRLILVDLVSTGELFSGVSSSILETAYSFDTANMSRIERDHSMGLSDTKLVLEDLVGIPKTTPNDRRIVKRVAELIGTRSARLAAAGIAGIVTKINKLDDCTVAIDGSLFSQYPHYANRMRDALREIVGLAAENIALVQTQDGSGQGAALIAALADI</sequence>
<gene>
    <name evidence="16" type="ORF">BDEG_23609</name>
</gene>
<dbReference type="InterPro" id="IPR022673">
    <property type="entry name" value="Hexokinase_C"/>
</dbReference>
<dbReference type="EC" id="2.7.1.-" evidence="11"/>
<keyword evidence="4 11" id="KW-0808">Transferase</keyword>
<dbReference type="Gene3D" id="3.30.420.40">
    <property type="match status" value="1"/>
</dbReference>
<dbReference type="EMBL" id="DS022303">
    <property type="protein sequence ID" value="OAJ39786.1"/>
    <property type="molecule type" value="Genomic_DNA"/>
</dbReference>
<evidence type="ECO:0000259" key="14">
    <source>
        <dbReference type="Pfam" id="PF00349"/>
    </source>
</evidence>
<evidence type="ECO:0000256" key="3">
    <source>
        <dbReference type="ARBA" id="ARBA00009225"/>
    </source>
</evidence>
<evidence type="ECO:0000256" key="9">
    <source>
        <dbReference type="ARBA" id="ARBA00044613"/>
    </source>
</evidence>
<evidence type="ECO:0000256" key="10">
    <source>
        <dbReference type="ARBA" id="ARBA00047905"/>
    </source>
</evidence>
<organism evidence="16 17">
    <name type="scientific">Batrachochytrium dendrobatidis (strain JEL423)</name>
    <dbReference type="NCBI Taxonomy" id="403673"/>
    <lineage>
        <taxon>Eukaryota</taxon>
        <taxon>Fungi</taxon>
        <taxon>Fungi incertae sedis</taxon>
        <taxon>Chytridiomycota</taxon>
        <taxon>Chytridiomycota incertae sedis</taxon>
        <taxon>Chytridiomycetes</taxon>
        <taxon>Rhizophydiales</taxon>
        <taxon>Rhizophydiales incertae sedis</taxon>
        <taxon>Batrachochytrium</taxon>
    </lineage>
</organism>
<dbReference type="InterPro" id="IPR043129">
    <property type="entry name" value="ATPase_NBD"/>
</dbReference>
<dbReference type="GO" id="GO:0005829">
    <property type="term" value="C:cytosol"/>
    <property type="evidence" value="ECO:0007669"/>
    <property type="project" value="TreeGrafter"/>
</dbReference>
<dbReference type="GO" id="GO:0001678">
    <property type="term" value="P:intracellular glucose homeostasis"/>
    <property type="evidence" value="ECO:0007669"/>
    <property type="project" value="InterPro"/>
</dbReference>
<dbReference type="AlphaFoldDB" id="A0A177WJ30"/>
<evidence type="ECO:0000256" key="8">
    <source>
        <dbReference type="ARBA" id="ARBA00023152"/>
    </source>
</evidence>
<dbReference type="UniPathway" id="UPA00109">
    <property type="reaction ID" value="UER00180"/>
</dbReference>
<evidence type="ECO:0000256" key="13">
    <source>
        <dbReference type="SAM" id="Phobius"/>
    </source>
</evidence>
<feature type="domain" description="Hexokinase C-terminal" evidence="15">
    <location>
        <begin position="288"/>
        <end position="523"/>
    </location>
</feature>
<dbReference type="PRINTS" id="PR00475">
    <property type="entry name" value="HEXOKINASE"/>
</dbReference>
<dbReference type="GO" id="GO:0006096">
    <property type="term" value="P:glycolytic process"/>
    <property type="evidence" value="ECO:0007669"/>
    <property type="project" value="UniProtKB-UniPathway"/>
</dbReference>
<accession>A0A177WJ30</accession>
<evidence type="ECO:0000256" key="7">
    <source>
        <dbReference type="ARBA" id="ARBA00022840"/>
    </source>
</evidence>
<dbReference type="Pfam" id="PF00349">
    <property type="entry name" value="Hexokinase_1"/>
    <property type="match status" value="1"/>
</dbReference>
<dbReference type="FunFam" id="3.30.420.40:FF:000156">
    <property type="entry name" value="Phosphotransferase"/>
    <property type="match status" value="1"/>
</dbReference>
<comment type="pathway">
    <text evidence="2">Carbohydrate metabolism; hexose metabolism.</text>
</comment>
<keyword evidence="8 11" id="KW-0324">Glycolysis</keyword>
<reference evidence="16 17" key="1">
    <citation type="submission" date="2006-10" db="EMBL/GenBank/DDBJ databases">
        <title>The Genome Sequence of Batrachochytrium dendrobatidis JEL423.</title>
        <authorList>
            <consortium name="The Broad Institute Genome Sequencing Platform"/>
            <person name="Birren B."/>
            <person name="Lander E."/>
            <person name="Galagan J."/>
            <person name="Cuomo C."/>
            <person name="Devon K."/>
            <person name="Jaffe D."/>
            <person name="Butler J."/>
            <person name="Alvarez P."/>
            <person name="Gnerre S."/>
            <person name="Grabherr M."/>
            <person name="Kleber M."/>
            <person name="Mauceli E."/>
            <person name="Brockman W."/>
            <person name="Young S."/>
            <person name="LaButti K."/>
            <person name="Sykes S."/>
            <person name="DeCaprio D."/>
            <person name="Crawford M."/>
            <person name="Koehrsen M."/>
            <person name="Engels R."/>
            <person name="Montgomery P."/>
            <person name="Pearson M."/>
            <person name="Howarth C."/>
            <person name="Larson L."/>
            <person name="White J."/>
            <person name="O'Leary S."/>
            <person name="Kodira C."/>
            <person name="Zeng Q."/>
            <person name="Yandava C."/>
            <person name="Alvarado L."/>
            <person name="Longcore J."/>
            <person name="James T."/>
        </authorList>
    </citation>
    <scope>NUCLEOTIDE SEQUENCE [LARGE SCALE GENOMIC DNA]</scope>
    <source>
        <strain evidence="16 17">JEL423</strain>
    </source>
</reference>
<keyword evidence="6 11" id="KW-0418">Kinase</keyword>
<keyword evidence="13" id="KW-1133">Transmembrane helix</keyword>
<dbReference type="InterPro" id="IPR001312">
    <property type="entry name" value="Hexokinase"/>
</dbReference>
<comment type="similarity">
    <text evidence="3 11">Belongs to the hexokinase family.</text>
</comment>
<feature type="domain" description="Hexokinase N-terminal" evidence="14">
    <location>
        <begin position="69"/>
        <end position="281"/>
    </location>
</feature>
<dbReference type="GO" id="GO:0005739">
    <property type="term" value="C:mitochondrion"/>
    <property type="evidence" value="ECO:0007669"/>
    <property type="project" value="TreeGrafter"/>
</dbReference>
<reference evidence="16 17" key="2">
    <citation type="submission" date="2016-05" db="EMBL/GenBank/DDBJ databases">
        <title>Lineage-specific infection strategies underlie the spectrum of fungal disease in amphibians.</title>
        <authorList>
            <person name="Cuomo C.A."/>
            <person name="Farrer R.A."/>
            <person name="James T."/>
            <person name="Longcore J."/>
            <person name="Birren B."/>
        </authorList>
    </citation>
    <scope>NUCLEOTIDE SEQUENCE [LARGE SCALE GENOMIC DNA]</scope>
    <source>
        <strain evidence="16 17">JEL423</strain>
    </source>
</reference>
<dbReference type="CDD" id="cd24018">
    <property type="entry name" value="ASKHA_NBD_HK_fungi"/>
    <property type="match status" value="1"/>
</dbReference>
<evidence type="ECO:0000256" key="1">
    <source>
        <dbReference type="ARBA" id="ARBA00004888"/>
    </source>
</evidence>
<comment type="catalytic activity">
    <reaction evidence="10">
        <text>D-fructose + ATP = D-fructose 6-phosphate + ADP + H(+)</text>
        <dbReference type="Rhea" id="RHEA:16125"/>
        <dbReference type="ChEBI" id="CHEBI:15378"/>
        <dbReference type="ChEBI" id="CHEBI:30616"/>
        <dbReference type="ChEBI" id="CHEBI:37721"/>
        <dbReference type="ChEBI" id="CHEBI:61527"/>
        <dbReference type="ChEBI" id="CHEBI:456216"/>
        <dbReference type="EC" id="2.7.1.1"/>
    </reaction>
    <physiologicalReaction direction="left-to-right" evidence="10">
        <dbReference type="Rhea" id="RHEA:16126"/>
    </physiologicalReaction>
</comment>